<protein>
    <submittedName>
        <fullName evidence="2">Uncharacterized protein</fullName>
    </submittedName>
</protein>
<feature type="region of interest" description="Disordered" evidence="1">
    <location>
        <begin position="1"/>
        <end position="42"/>
    </location>
</feature>
<feature type="compositionally biased region" description="Basic and acidic residues" evidence="1">
    <location>
        <begin position="62"/>
        <end position="79"/>
    </location>
</feature>
<reference evidence="2" key="1">
    <citation type="journal article" date="2022" name="bioRxiv">
        <title>Sequencing and chromosome-scale assembly of the giantPleurodeles waltlgenome.</title>
        <authorList>
            <person name="Brown T."/>
            <person name="Elewa A."/>
            <person name="Iarovenko S."/>
            <person name="Subramanian E."/>
            <person name="Araus A.J."/>
            <person name="Petzold A."/>
            <person name="Susuki M."/>
            <person name="Suzuki K.-i.T."/>
            <person name="Hayashi T."/>
            <person name="Toyoda A."/>
            <person name="Oliveira C."/>
            <person name="Osipova E."/>
            <person name="Leigh N.D."/>
            <person name="Simon A."/>
            <person name="Yun M.H."/>
        </authorList>
    </citation>
    <scope>NUCLEOTIDE SEQUENCE</scope>
    <source>
        <strain evidence="2">20211129_DDA</strain>
        <tissue evidence="2">Liver</tissue>
    </source>
</reference>
<feature type="compositionally biased region" description="Basic and acidic residues" evidence="1">
    <location>
        <begin position="113"/>
        <end position="122"/>
    </location>
</feature>
<dbReference type="EMBL" id="JANPWB010000003">
    <property type="protein sequence ID" value="KAJ1204478.1"/>
    <property type="molecule type" value="Genomic_DNA"/>
</dbReference>
<comment type="caution">
    <text evidence="2">The sequence shown here is derived from an EMBL/GenBank/DDBJ whole genome shotgun (WGS) entry which is preliminary data.</text>
</comment>
<accession>A0AAV7VT45</accession>
<evidence type="ECO:0000313" key="3">
    <source>
        <dbReference type="Proteomes" id="UP001066276"/>
    </source>
</evidence>
<gene>
    <name evidence="2" type="ORF">NDU88_008255</name>
</gene>
<sequence length="154" mass="16547">MAAPWSPEPPTGGMSTLERRGRGLGAFGAGEPRGLWPRLQGDPPLTAASLFLPPHRFPWAGRTERREPADLAARADRPDATGGGGHEGRTEMRSGTQSARTRRNLKGATQTEPHGRSPDPRVRRPNVVGNRPPVIWKLTTAASPPPSGEAEITR</sequence>
<organism evidence="2 3">
    <name type="scientific">Pleurodeles waltl</name>
    <name type="common">Iberian ribbed newt</name>
    <dbReference type="NCBI Taxonomy" id="8319"/>
    <lineage>
        <taxon>Eukaryota</taxon>
        <taxon>Metazoa</taxon>
        <taxon>Chordata</taxon>
        <taxon>Craniata</taxon>
        <taxon>Vertebrata</taxon>
        <taxon>Euteleostomi</taxon>
        <taxon>Amphibia</taxon>
        <taxon>Batrachia</taxon>
        <taxon>Caudata</taxon>
        <taxon>Salamandroidea</taxon>
        <taxon>Salamandridae</taxon>
        <taxon>Pleurodelinae</taxon>
        <taxon>Pleurodeles</taxon>
    </lineage>
</organism>
<evidence type="ECO:0000256" key="1">
    <source>
        <dbReference type="SAM" id="MobiDB-lite"/>
    </source>
</evidence>
<proteinExistence type="predicted"/>
<dbReference type="Proteomes" id="UP001066276">
    <property type="component" value="Chromosome 2_1"/>
</dbReference>
<evidence type="ECO:0000313" key="2">
    <source>
        <dbReference type="EMBL" id="KAJ1204478.1"/>
    </source>
</evidence>
<name>A0AAV7VT45_PLEWA</name>
<feature type="compositionally biased region" description="Pro residues" evidence="1">
    <location>
        <begin position="1"/>
        <end position="10"/>
    </location>
</feature>
<keyword evidence="3" id="KW-1185">Reference proteome</keyword>
<feature type="compositionally biased region" description="Low complexity" evidence="1">
    <location>
        <begin position="125"/>
        <end position="134"/>
    </location>
</feature>
<dbReference type="AlphaFoldDB" id="A0AAV7VT45"/>
<feature type="region of interest" description="Disordered" evidence="1">
    <location>
        <begin position="59"/>
        <end position="154"/>
    </location>
</feature>